<dbReference type="RefSeq" id="WP_246535878.1">
    <property type="nucleotide sequence ID" value="NZ_BAAAHS010000039.1"/>
</dbReference>
<organism evidence="4 5">
    <name type="scientific">Nocardioides aquaticus</name>
    <dbReference type="NCBI Taxonomy" id="160826"/>
    <lineage>
        <taxon>Bacteria</taxon>
        <taxon>Bacillati</taxon>
        <taxon>Actinomycetota</taxon>
        <taxon>Actinomycetes</taxon>
        <taxon>Propionibacteriales</taxon>
        <taxon>Nocardioidaceae</taxon>
        <taxon>Nocardioides</taxon>
    </lineage>
</organism>
<dbReference type="EMBL" id="CP075371">
    <property type="protein sequence ID" value="QVT78950.1"/>
    <property type="molecule type" value="Genomic_DNA"/>
</dbReference>
<feature type="compositionally biased region" description="Pro residues" evidence="1">
    <location>
        <begin position="1"/>
        <end position="18"/>
    </location>
</feature>
<evidence type="ECO:0000313" key="4">
    <source>
        <dbReference type="EMBL" id="QVT78950.1"/>
    </source>
</evidence>
<feature type="transmembrane region" description="Helical" evidence="2">
    <location>
        <begin position="76"/>
        <end position="109"/>
    </location>
</feature>
<feature type="transmembrane region" description="Helical" evidence="2">
    <location>
        <begin position="281"/>
        <end position="302"/>
    </location>
</feature>
<feature type="domain" description="CAAX prenyl protease 2/Lysostaphin resistance protein A-like" evidence="3">
    <location>
        <begin position="216"/>
        <end position="310"/>
    </location>
</feature>
<sequence>MSSTPPPPGPPTGPPPHPYAYGTDPQAPPGPYAAPYAAPNPYGGRPMGAPAAPEQRPSEVPYHRIHRIGAYGRHGWWRALVGVLLTVAGMLLVVPLVVLLGFVVFFLLTGGDVADRTLVLVDTSDVTPLGLAYLNLSLAGSILVAWFVTRVLHGLRPGWLSSVRPRIRWGWFAVSLGLSVVALVATLVVSALLPAQADGATVSTDLNSFTTTTRDFLLVVLLLTPLQAAGEEYVFRGYLTQALGGVFANPKVAVVVAVLVPSLLFALAHGAQDAPIFFDRFAFGLVAGVLTIATGGLEAAIAMHVLNNFLAFGLALSFGDMSSALNPTGGTWWSIPVTLTQSVTYTALAIWVARATGVATRTAPGAPFARTGGAPQDADRGPVFEGTGPRV</sequence>
<dbReference type="Pfam" id="PF02517">
    <property type="entry name" value="Rce1-like"/>
    <property type="match status" value="1"/>
</dbReference>
<keyword evidence="2" id="KW-1133">Transmembrane helix</keyword>
<gene>
    <name evidence="4" type="ORF">ENKNEFLB_01328</name>
</gene>
<accession>A0ABX8EGC9</accession>
<evidence type="ECO:0000256" key="1">
    <source>
        <dbReference type="SAM" id="MobiDB-lite"/>
    </source>
</evidence>
<name>A0ABX8EGC9_9ACTN</name>
<evidence type="ECO:0000313" key="5">
    <source>
        <dbReference type="Proteomes" id="UP000679307"/>
    </source>
</evidence>
<dbReference type="Proteomes" id="UP000679307">
    <property type="component" value="Chromosome"/>
</dbReference>
<dbReference type="InterPro" id="IPR052710">
    <property type="entry name" value="CAAX_protease"/>
</dbReference>
<feature type="transmembrane region" description="Helical" evidence="2">
    <location>
        <begin position="169"/>
        <end position="196"/>
    </location>
</feature>
<keyword evidence="2" id="KW-0472">Membrane</keyword>
<feature type="region of interest" description="Disordered" evidence="1">
    <location>
        <begin position="366"/>
        <end position="391"/>
    </location>
</feature>
<keyword evidence="5" id="KW-1185">Reference proteome</keyword>
<proteinExistence type="predicted"/>
<feature type="transmembrane region" description="Helical" evidence="2">
    <location>
        <begin position="332"/>
        <end position="353"/>
    </location>
</feature>
<dbReference type="InterPro" id="IPR003675">
    <property type="entry name" value="Rce1/LyrA-like_dom"/>
</dbReference>
<protein>
    <recommendedName>
        <fullName evidence="3">CAAX prenyl protease 2/Lysostaphin resistance protein A-like domain-containing protein</fullName>
    </recommendedName>
</protein>
<reference evidence="4 5" key="1">
    <citation type="submission" date="2021-05" db="EMBL/GenBank/DDBJ databases">
        <title>Complete genome of Nocardioides aquaticus KCTC 9944T isolated from meromictic and hypersaline Ekho Lake, Antarctica.</title>
        <authorList>
            <person name="Hwang K."/>
            <person name="Kim K.M."/>
            <person name="Choe H."/>
        </authorList>
    </citation>
    <scope>NUCLEOTIDE SEQUENCE [LARGE SCALE GENOMIC DNA]</scope>
    <source>
        <strain evidence="4 5">KCTC 9944</strain>
    </source>
</reference>
<evidence type="ECO:0000259" key="3">
    <source>
        <dbReference type="Pfam" id="PF02517"/>
    </source>
</evidence>
<feature type="transmembrane region" description="Helical" evidence="2">
    <location>
        <begin position="129"/>
        <end position="148"/>
    </location>
</feature>
<keyword evidence="2" id="KW-0812">Transmembrane</keyword>
<evidence type="ECO:0000256" key="2">
    <source>
        <dbReference type="SAM" id="Phobius"/>
    </source>
</evidence>
<feature type="transmembrane region" description="Helical" evidence="2">
    <location>
        <begin position="247"/>
        <end position="269"/>
    </location>
</feature>
<dbReference type="PANTHER" id="PTHR36435:SF1">
    <property type="entry name" value="CAAX AMINO TERMINAL PROTEASE FAMILY PROTEIN"/>
    <property type="match status" value="1"/>
</dbReference>
<dbReference type="PANTHER" id="PTHR36435">
    <property type="entry name" value="SLR1288 PROTEIN"/>
    <property type="match status" value="1"/>
</dbReference>
<feature type="region of interest" description="Disordered" evidence="1">
    <location>
        <begin position="1"/>
        <end position="38"/>
    </location>
</feature>